<dbReference type="InterPro" id="IPR025966">
    <property type="entry name" value="OppC_N"/>
</dbReference>
<dbReference type="InterPro" id="IPR035906">
    <property type="entry name" value="MetI-like_sf"/>
</dbReference>
<dbReference type="NCBIfam" id="NF045476">
    <property type="entry name" value="Opp4C"/>
    <property type="match status" value="1"/>
</dbReference>
<feature type="domain" description="ABC transmembrane type-1" evidence="8">
    <location>
        <begin position="93"/>
        <end position="291"/>
    </location>
</feature>
<evidence type="ECO:0000256" key="1">
    <source>
        <dbReference type="ARBA" id="ARBA00004651"/>
    </source>
</evidence>
<dbReference type="eggNOG" id="COG1173">
    <property type="taxonomic scope" value="Bacteria"/>
</dbReference>
<protein>
    <submittedName>
        <fullName evidence="9">ABC transporter, permease protein</fullName>
    </submittedName>
</protein>
<comment type="subcellular location">
    <subcellularLocation>
        <location evidence="1 7">Cell membrane</location>
        <topology evidence="1 7">Multi-pass membrane protein</topology>
    </subcellularLocation>
</comment>
<sequence>MQTELNKEVKVKKEKIESPWTVAFKRLKKNKLALGGLFILLVLVLISILGPMLYPHDHLTIDLVRTNQPPSAQHWLGTDESGRDVLARLMYGGRYSLSIGIVAVGISIIIGTTLGILAGYYGGFIDSLIMRIVDVFMCFPFLSLLIMVSAIMSDLKIPPEYRIFVVMFIIGALSWTGTCRMVRGMVLSLREQEFMQAAEALGLSDARKMFLHLLPNTLAVIIVSATLGIGGAILTESSLSFLGLGVTPPTPTWGNMIQTAQDYYTLTNRWWLWIPPGVCIFLTVISINIFGDGLRDALDPKLKV</sequence>
<dbReference type="GO" id="GO:0005886">
    <property type="term" value="C:plasma membrane"/>
    <property type="evidence" value="ECO:0007669"/>
    <property type="project" value="UniProtKB-SubCell"/>
</dbReference>
<keyword evidence="4 7" id="KW-0812">Transmembrane</keyword>
<keyword evidence="6 7" id="KW-0472">Membrane</keyword>
<keyword evidence="10" id="KW-1185">Reference proteome</keyword>
<dbReference type="GeneID" id="93001168"/>
<feature type="transmembrane region" description="Helical" evidence="7">
    <location>
        <begin position="163"/>
        <end position="182"/>
    </location>
</feature>
<dbReference type="PANTHER" id="PTHR43386">
    <property type="entry name" value="OLIGOPEPTIDE TRANSPORT SYSTEM PERMEASE PROTEIN APPC"/>
    <property type="match status" value="1"/>
</dbReference>
<reference evidence="9 10" key="1">
    <citation type="journal article" date="2006" name="Genome Res.">
        <title>Skewed genomic variability in strains of the toxigenic bacterial pathogen, Clostridium perfringens.</title>
        <authorList>
            <person name="Myers G.S."/>
            <person name="Rasko D.A."/>
            <person name="Cheung J.K."/>
            <person name="Ravel J."/>
            <person name="Seshadri R."/>
            <person name="Deboy R.T."/>
            <person name="Ren Q."/>
            <person name="Varga J."/>
            <person name="Awad M.M."/>
            <person name="Brinkac L.M."/>
            <person name="Daugherty S.C."/>
            <person name="Haft D.H."/>
            <person name="Dodson R.J."/>
            <person name="Madupu R."/>
            <person name="Nelson W.C."/>
            <person name="Rosovitz M.J."/>
            <person name="Sullivan S.A."/>
            <person name="Khouri H."/>
            <person name="Dimitrov G.I."/>
            <person name="Watkins K.L."/>
            <person name="Mulligan S."/>
            <person name="Benton J."/>
            <person name="Radune D."/>
            <person name="Fisher D.J."/>
            <person name="Atkins H.S."/>
            <person name="Hiscox T."/>
            <person name="Jost B.H."/>
            <person name="Billington S.J."/>
            <person name="Songer J.G."/>
            <person name="McClane B.A."/>
            <person name="Titball R.W."/>
            <person name="Rood J.I."/>
            <person name="Melville S.B."/>
            <person name="Paulsen I.T."/>
        </authorList>
    </citation>
    <scope>NUCLEOTIDE SEQUENCE [LARGE SCALE GENOMIC DNA]</scope>
    <source>
        <strain evidence="10">ATCC 13124 / DSM 756 / JCM 1290 / NCIMB 6125 / NCTC 8237 / S 107 / Type A</strain>
    </source>
</reference>
<proteinExistence type="inferred from homology"/>
<evidence type="ECO:0000256" key="3">
    <source>
        <dbReference type="ARBA" id="ARBA00022475"/>
    </source>
</evidence>
<evidence type="ECO:0000256" key="6">
    <source>
        <dbReference type="ARBA" id="ARBA00023136"/>
    </source>
</evidence>
<dbReference type="Pfam" id="PF12911">
    <property type="entry name" value="OppC_N"/>
    <property type="match status" value="1"/>
</dbReference>
<dbReference type="InterPro" id="IPR053523">
    <property type="entry name" value="Oligopeptide_permease_AppC"/>
</dbReference>
<evidence type="ECO:0000256" key="5">
    <source>
        <dbReference type="ARBA" id="ARBA00022989"/>
    </source>
</evidence>
<feature type="transmembrane region" description="Helical" evidence="7">
    <location>
        <begin position="95"/>
        <end position="120"/>
    </location>
</feature>
<dbReference type="GO" id="GO:0055085">
    <property type="term" value="P:transmembrane transport"/>
    <property type="evidence" value="ECO:0007669"/>
    <property type="project" value="InterPro"/>
</dbReference>
<feature type="transmembrane region" description="Helical" evidence="7">
    <location>
        <begin position="32"/>
        <end position="54"/>
    </location>
</feature>
<feature type="transmembrane region" description="Helical" evidence="7">
    <location>
        <begin position="213"/>
        <end position="234"/>
    </location>
</feature>
<evidence type="ECO:0000313" key="9">
    <source>
        <dbReference type="EMBL" id="ABG84820.1"/>
    </source>
</evidence>
<evidence type="ECO:0000313" key="10">
    <source>
        <dbReference type="Proteomes" id="UP000001823"/>
    </source>
</evidence>
<feature type="transmembrane region" description="Helical" evidence="7">
    <location>
        <begin position="132"/>
        <end position="151"/>
    </location>
</feature>
<dbReference type="PaxDb" id="195103-CPF_2553"/>
<keyword evidence="5 7" id="KW-1133">Transmembrane helix</keyword>
<comment type="similarity">
    <text evidence="7">Belongs to the binding-protein-dependent transport system permease family.</text>
</comment>
<dbReference type="Proteomes" id="UP000001823">
    <property type="component" value="Chromosome"/>
</dbReference>
<dbReference type="KEGG" id="cpf:CPF_2553"/>
<keyword evidence="2 7" id="KW-0813">Transport</keyword>
<dbReference type="HOGENOM" id="CLU_028518_1_2_9"/>
<dbReference type="InterPro" id="IPR050366">
    <property type="entry name" value="BP-dependent_transpt_permease"/>
</dbReference>
<dbReference type="CDD" id="cd06261">
    <property type="entry name" value="TM_PBP2"/>
    <property type="match status" value="1"/>
</dbReference>
<dbReference type="AlphaFoldDB" id="A0A0H2YUS2"/>
<dbReference type="SUPFAM" id="SSF161098">
    <property type="entry name" value="MetI-like"/>
    <property type="match status" value="1"/>
</dbReference>
<dbReference type="STRING" id="195103.CPF_2553"/>
<dbReference type="PROSITE" id="PS50928">
    <property type="entry name" value="ABC_TM1"/>
    <property type="match status" value="1"/>
</dbReference>
<evidence type="ECO:0000259" key="8">
    <source>
        <dbReference type="PROSITE" id="PS50928"/>
    </source>
</evidence>
<dbReference type="Gene3D" id="1.10.3720.10">
    <property type="entry name" value="MetI-like"/>
    <property type="match status" value="1"/>
</dbReference>
<dbReference type="InterPro" id="IPR000515">
    <property type="entry name" value="MetI-like"/>
</dbReference>
<organism evidence="9 10">
    <name type="scientific">Clostridium perfringens (strain ATCC 13124 / DSM 756 / JCM 1290 / NCIMB 6125 / NCTC 8237 / Type A)</name>
    <dbReference type="NCBI Taxonomy" id="195103"/>
    <lineage>
        <taxon>Bacteria</taxon>
        <taxon>Bacillati</taxon>
        <taxon>Bacillota</taxon>
        <taxon>Clostridia</taxon>
        <taxon>Eubacteriales</taxon>
        <taxon>Clostridiaceae</taxon>
        <taxon>Clostridium</taxon>
    </lineage>
</organism>
<dbReference type="PANTHER" id="PTHR43386:SF1">
    <property type="entry name" value="D,D-DIPEPTIDE TRANSPORT SYSTEM PERMEASE PROTEIN DDPC-RELATED"/>
    <property type="match status" value="1"/>
</dbReference>
<accession>A0A0H2YUS2</accession>
<dbReference type="Pfam" id="PF00528">
    <property type="entry name" value="BPD_transp_1"/>
    <property type="match status" value="1"/>
</dbReference>
<dbReference type="RefSeq" id="WP_003454342.1">
    <property type="nucleotide sequence ID" value="NC_008261.1"/>
</dbReference>
<gene>
    <name evidence="9" type="ordered locus">CPF_2553</name>
</gene>
<dbReference type="EMBL" id="CP000246">
    <property type="protein sequence ID" value="ABG84820.1"/>
    <property type="molecule type" value="Genomic_DNA"/>
</dbReference>
<evidence type="ECO:0000256" key="7">
    <source>
        <dbReference type="RuleBase" id="RU363032"/>
    </source>
</evidence>
<evidence type="ECO:0000256" key="2">
    <source>
        <dbReference type="ARBA" id="ARBA00022448"/>
    </source>
</evidence>
<feature type="transmembrane region" description="Helical" evidence="7">
    <location>
        <begin position="270"/>
        <end position="291"/>
    </location>
</feature>
<evidence type="ECO:0000256" key="4">
    <source>
        <dbReference type="ARBA" id="ARBA00022692"/>
    </source>
</evidence>
<keyword evidence="3" id="KW-1003">Cell membrane</keyword>
<name>A0A0H2YUS2_CLOP1</name>